<proteinExistence type="predicted"/>
<dbReference type="AlphaFoldDB" id="A0A6A5K8C9"/>
<evidence type="ECO:0000313" key="1">
    <source>
        <dbReference type="EMBL" id="KAF1834055.1"/>
    </source>
</evidence>
<sequence>MLTTRTTQNTKSRQFLWYQSKSQVTTQENIYHSRLRVHLFSLCQQKIANPAMSLTSVSTPLHSNRHIDPDLPATQVKTQAALFLPTHMNKKRVAVLRSQNRTSRYHTIHFRHIRAGYQHLSKHHITT</sequence>
<reference evidence="1" key="1">
    <citation type="submission" date="2020-01" db="EMBL/GenBank/DDBJ databases">
        <authorList>
            <consortium name="DOE Joint Genome Institute"/>
            <person name="Haridas S."/>
            <person name="Albert R."/>
            <person name="Binder M."/>
            <person name="Bloem J."/>
            <person name="Labutti K."/>
            <person name="Salamov A."/>
            <person name="Andreopoulos B."/>
            <person name="Baker S.E."/>
            <person name="Barry K."/>
            <person name="Bills G."/>
            <person name="Bluhm B.H."/>
            <person name="Cannon C."/>
            <person name="Castanera R."/>
            <person name="Culley D.E."/>
            <person name="Daum C."/>
            <person name="Ezra D."/>
            <person name="Gonzalez J.B."/>
            <person name="Henrissat B."/>
            <person name="Kuo A."/>
            <person name="Liang C."/>
            <person name="Lipzen A."/>
            <person name="Lutzoni F."/>
            <person name="Magnuson J."/>
            <person name="Mondo S."/>
            <person name="Nolan M."/>
            <person name="Ohm R."/>
            <person name="Pangilinan J."/>
            <person name="Park H.-J."/>
            <person name="Ramirez L."/>
            <person name="Alfaro M."/>
            <person name="Sun H."/>
            <person name="Tritt A."/>
            <person name="Yoshinaga Y."/>
            <person name="Zwiers L.-H."/>
            <person name="Turgeon B.G."/>
            <person name="Goodwin S.B."/>
            <person name="Spatafora J.W."/>
            <person name="Crous P.W."/>
            <person name="Grigoriev I.V."/>
        </authorList>
    </citation>
    <scope>NUCLEOTIDE SEQUENCE</scope>
    <source>
        <strain evidence="1">P77</strain>
    </source>
</reference>
<keyword evidence="2" id="KW-1185">Reference proteome</keyword>
<dbReference type="EMBL" id="ML975308">
    <property type="protein sequence ID" value="KAF1834055.1"/>
    <property type="molecule type" value="Genomic_DNA"/>
</dbReference>
<accession>A0A6A5K8C9</accession>
<name>A0A6A5K8C9_9PLEO</name>
<organism evidence="1 2">
    <name type="scientific">Decorospora gaudefroyi</name>
    <dbReference type="NCBI Taxonomy" id="184978"/>
    <lineage>
        <taxon>Eukaryota</taxon>
        <taxon>Fungi</taxon>
        <taxon>Dikarya</taxon>
        <taxon>Ascomycota</taxon>
        <taxon>Pezizomycotina</taxon>
        <taxon>Dothideomycetes</taxon>
        <taxon>Pleosporomycetidae</taxon>
        <taxon>Pleosporales</taxon>
        <taxon>Pleosporineae</taxon>
        <taxon>Pleosporaceae</taxon>
        <taxon>Decorospora</taxon>
    </lineage>
</organism>
<protein>
    <submittedName>
        <fullName evidence="1">Uncharacterized protein</fullName>
    </submittedName>
</protein>
<evidence type="ECO:0000313" key="2">
    <source>
        <dbReference type="Proteomes" id="UP000800040"/>
    </source>
</evidence>
<dbReference type="Proteomes" id="UP000800040">
    <property type="component" value="Unassembled WGS sequence"/>
</dbReference>
<gene>
    <name evidence="1" type="ORF">BDW02DRAFT_353516</name>
</gene>